<accession>F1YFF5</accession>
<dbReference type="Pfam" id="PF04073">
    <property type="entry name" value="tRNA_edit"/>
    <property type="match status" value="1"/>
</dbReference>
<comment type="caution">
    <text evidence="6">The sequence shown here is derived from an EMBL/GenBank/DDBJ whole genome shotgun (WGS) entry which is preliminary data.</text>
</comment>
<keyword evidence="3 4" id="KW-0456">Lyase</keyword>
<dbReference type="InterPro" id="IPR004369">
    <property type="entry name" value="Prolyl-tRNA_editing_YbaK/EbsC"/>
</dbReference>
<dbReference type="PIRSF" id="PIRSF006181">
    <property type="entry name" value="EbsC_YbaK"/>
    <property type="match status" value="1"/>
</dbReference>
<dbReference type="Gene3D" id="3.90.960.10">
    <property type="entry name" value="YbaK/aminoacyl-tRNA synthetase-associated domain"/>
    <property type="match status" value="1"/>
</dbReference>
<evidence type="ECO:0000256" key="4">
    <source>
        <dbReference type="PIRNR" id="PIRNR006181"/>
    </source>
</evidence>
<dbReference type="eggNOG" id="COG2606">
    <property type="taxonomic scope" value="Bacteria"/>
</dbReference>
<dbReference type="Proteomes" id="UP000035065">
    <property type="component" value="Unassembled WGS sequence"/>
</dbReference>
<dbReference type="PANTHER" id="PTHR30411">
    <property type="entry name" value="CYTOPLASMIC PROTEIN"/>
    <property type="match status" value="1"/>
</dbReference>
<dbReference type="InterPro" id="IPR007214">
    <property type="entry name" value="YbaK/aa-tRNA-synth-assoc-dom"/>
</dbReference>
<comment type="similarity">
    <text evidence="1 4">Belongs to the prolyl-tRNA editing family. YbaK/EbsC subfamily.</text>
</comment>
<feature type="domain" description="YbaK/aminoacyl-tRNA synthetase-associated" evidence="5">
    <location>
        <begin position="44"/>
        <end position="156"/>
    </location>
</feature>
<reference evidence="6 7" key="1">
    <citation type="journal article" date="2011" name="J. Bacteriol.">
        <title>Draft Genome Sequence of Gordonia neofelifaecis NRRL B-59395, a Cholesterol-Degrading Actinomycete.</title>
        <authorList>
            <person name="Ge F."/>
            <person name="Li W."/>
            <person name="Chen G."/>
            <person name="Liu Y."/>
            <person name="Zhang G."/>
            <person name="Yong B."/>
            <person name="Wang Q."/>
            <person name="Wang N."/>
            <person name="Huang Z."/>
            <person name="Li W."/>
            <person name="Wang J."/>
            <person name="Wu C."/>
            <person name="Xie Q."/>
            <person name="Liu G."/>
        </authorList>
    </citation>
    <scope>NUCLEOTIDE SEQUENCE [LARGE SCALE GENOMIC DNA]</scope>
    <source>
        <strain evidence="6 7">NRRL B-59395</strain>
    </source>
</reference>
<dbReference type="EMBL" id="AEUD01000002">
    <property type="protein sequence ID" value="EGD56443.1"/>
    <property type="molecule type" value="Genomic_DNA"/>
</dbReference>
<evidence type="ECO:0000313" key="7">
    <source>
        <dbReference type="Proteomes" id="UP000035065"/>
    </source>
</evidence>
<keyword evidence="2 4" id="KW-0648">Protein biosynthesis</keyword>
<dbReference type="SUPFAM" id="SSF55826">
    <property type="entry name" value="YbaK/ProRS associated domain"/>
    <property type="match status" value="1"/>
</dbReference>
<gene>
    <name evidence="6" type="ORF">SCNU_02782</name>
</gene>
<dbReference type="NCBIfam" id="TIGR00011">
    <property type="entry name" value="YbaK_EbsC"/>
    <property type="match status" value="1"/>
</dbReference>
<dbReference type="AlphaFoldDB" id="F1YFF5"/>
<dbReference type="GO" id="GO:0006412">
    <property type="term" value="P:translation"/>
    <property type="evidence" value="ECO:0007669"/>
    <property type="project" value="UniProtKB-KW"/>
</dbReference>
<dbReference type="CDD" id="cd00002">
    <property type="entry name" value="YbaK_deacylase"/>
    <property type="match status" value="1"/>
</dbReference>
<dbReference type="PANTHER" id="PTHR30411:SF0">
    <property type="entry name" value="CYS-TRNA(PRO)_CYS-TRNA(CYS) DEACYLASE YBAK"/>
    <property type="match status" value="1"/>
</dbReference>
<protein>
    <recommendedName>
        <fullName evidence="4">Cys-tRNA(Pro)/Cys-tRNA(Cys) deacylase</fullName>
        <ecNumber evidence="4">4.2.-.-</ecNumber>
    </recommendedName>
</protein>
<dbReference type="GO" id="GO:0016829">
    <property type="term" value="F:lyase activity"/>
    <property type="evidence" value="ECO:0007669"/>
    <property type="project" value="UniProtKB-KW"/>
</dbReference>
<dbReference type="InterPro" id="IPR036754">
    <property type="entry name" value="YbaK/aa-tRNA-synt-asso_dom_sf"/>
</dbReference>
<evidence type="ECO:0000256" key="3">
    <source>
        <dbReference type="ARBA" id="ARBA00023239"/>
    </source>
</evidence>
<evidence type="ECO:0000259" key="5">
    <source>
        <dbReference type="Pfam" id="PF04073"/>
    </source>
</evidence>
<evidence type="ECO:0000256" key="1">
    <source>
        <dbReference type="ARBA" id="ARBA00009798"/>
    </source>
</evidence>
<dbReference type="EC" id="4.2.-.-" evidence="4"/>
<name>F1YFF5_9ACTN</name>
<dbReference type="GO" id="GO:0002161">
    <property type="term" value="F:aminoacyl-tRNA deacylase activity"/>
    <property type="evidence" value="ECO:0007669"/>
    <property type="project" value="InterPro"/>
</dbReference>
<proteinExistence type="inferred from homology"/>
<organism evidence="6 7">
    <name type="scientific">Gordonia neofelifaecis NRRL B-59395</name>
    <dbReference type="NCBI Taxonomy" id="644548"/>
    <lineage>
        <taxon>Bacteria</taxon>
        <taxon>Bacillati</taxon>
        <taxon>Actinomycetota</taxon>
        <taxon>Actinomycetes</taxon>
        <taxon>Mycobacteriales</taxon>
        <taxon>Gordoniaceae</taxon>
        <taxon>Gordonia</taxon>
    </lineage>
</organism>
<dbReference type="STRING" id="644548.SCNU_02782"/>
<evidence type="ECO:0000313" key="6">
    <source>
        <dbReference type="EMBL" id="EGD56443.1"/>
    </source>
</evidence>
<keyword evidence="7" id="KW-1185">Reference proteome</keyword>
<evidence type="ECO:0000256" key="2">
    <source>
        <dbReference type="ARBA" id="ARBA00022917"/>
    </source>
</evidence>
<sequence>MAGRSLMAAATPAIAALEKAGLPFDVHKYKHDRRRDDYGDEAVAVTMSTLGVEAAQILKTLVVDLGDGRLGVAVIPVPAKLSLKSAAKALGASKAEMAQAAKVTRATGYVLGGVSPLGQKTVLPTVVDVSALEWDSVLCSGGRRGLEIRLAPADLVAATDAVVAEVTA</sequence>